<reference evidence="2 3" key="1">
    <citation type="submission" date="2018-06" db="EMBL/GenBank/DDBJ databases">
        <title>Extensive metabolic versatility and redundancy in microbially diverse, dynamic hydrothermal sediments.</title>
        <authorList>
            <person name="Dombrowski N."/>
            <person name="Teske A."/>
            <person name="Baker B.J."/>
        </authorList>
    </citation>
    <scope>NUCLEOTIDE SEQUENCE [LARGE SCALE GENOMIC DNA]</scope>
    <source>
        <strain evidence="2">B47_G16</strain>
    </source>
</reference>
<comment type="caution">
    <text evidence="2">The sequence shown here is derived from an EMBL/GenBank/DDBJ whole genome shotgun (WGS) entry which is preliminary data.</text>
</comment>
<organism evidence="2 3">
    <name type="scientific">Aerophobetes bacterium</name>
    <dbReference type="NCBI Taxonomy" id="2030807"/>
    <lineage>
        <taxon>Bacteria</taxon>
        <taxon>Candidatus Aerophobota</taxon>
    </lineage>
</organism>
<evidence type="ECO:0000259" key="1">
    <source>
        <dbReference type="Pfam" id="PF20257"/>
    </source>
</evidence>
<sequence length="70" mass="7964">MKTVEVTRVLEHYLQGRGEDPFLIAGSSGFWEISVSRKSFAKKYHIKRGDEFTLSLSLKPSHNLKLNDLG</sequence>
<dbReference type="Pfam" id="PF20257">
    <property type="entry name" value="SAM_HAT_C"/>
    <property type="match status" value="1"/>
</dbReference>
<dbReference type="InterPro" id="IPR023227">
    <property type="entry name" value="SAM_OH_AdoTrfase_C_sf"/>
</dbReference>
<dbReference type="SUPFAM" id="SSF101852">
    <property type="entry name" value="Bacterial fluorinating enzyme, C-terminal domain"/>
    <property type="match status" value="1"/>
</dbReference>
<protein>
    <recommendedName>
        <fullName evidence="1">S-adenosyl-l-methionine hydroxide adenosyltransferase C-terminal domain-containing protein</fullName>
    </recommendedName>
</protein>
<evidence type="ECO:0000313" key="2">
    <source>
        <dbReference type="EMBL" id="RLE08449.1"/>
    </source>
</evidence>
<dbReference type="AlphaFoldDB" id="A0A497E5L1"/>
<proteinExistence type="predicted"/>
<dbReference type="EMBL" id="QMPZ01000097">
    <property type="protein sequence ID" value="RLE08449.1"/>
    <property type="molecule type" value="Genomic_DNA"/>
</dbReference>
<evidence type="ECO:0000313" key="3">
    <source>
        <dbReference type="Proteomes" id="UP000279422"/>
    </source>
</evidence>
<dbReference type="Proteomes" id="UP000279422">
    <property type="component" value="Unassembled WGS sequence"/>
</dbReference>
<dbReference type="InterPro" id="IPR046470">
    <property type="entry name" value="SAM_HAT_C"/>
</dbReference>
<accession>A0A497E5L1</accession>
<gene>
    <name evidence="2" type="ORF">DRJ00_06290</name>
</gene>
<dbReference type="Gene3D" id="2.40.30.90">
    <property type="entry name" value="Bacterial fluorinating enzyme like"/>
    <property type="match status" value="1"/>
</dbReference>
<feature type="domain" description="S-adenosyl-l-methionine hydroxide adenosyltransferase C-terminal" evidence="1">
    <location>
        <begin position="6"/>
        <end position="52"/>
    </location>
</feature>
<name>A0A497E5L1_UNCAE</name>